<evidence type="ECO:0000256" key="1">
    <source>
        <dbReference type="ARBA" id="ARBA00023125"/>
    </source>
</evidence>
<evidence type="ECO:0000256" key="3">
    <source>
        <dbReference type="RuleBase" id="RU000524"/>
    </source>
</evidence>
<feature type="region of interest" description="Disordered" evidence="4">
    <location>
        <begin position="106"/>
        <end position="141"/>
    </location>
</feature>
<evidence type="ECO:0000313" key="6">
    <source>
        <dbReference type="Proteomes" id="UP001185069"/>
    </source>
</evidence>
<dbReference type="NCBIfam" id="TIGR00621">
    <property type="entry name" value="ssb"/>
    <property type="match status" value="1"/>
</dbReference>
<dbReference type="InterPro" id="IPR000424">
    <property type="entry name" value="Primosome_PriB/ssb"/>
</dbReference>
<dbReference type="RefSeq" id="WP_309799831.1">
    <property type="nucleotide sequence ID" value="NZ_BAAAHY010000004.1"/>
</dbReference>
<dbReference type="GO" id="GO:0003677">
    <property type="term" value="F:DNA binding"/>
    <property type="evidence" value="ECO:0007669"/>
    <property type="project" value="UniProtKB-KW"/>
</dbReference>
<dbReference type="InterPro" id="IPR011344">
    <property type="entry name" value="ssDNA-bd"/>
</dbReference>
<dbReference type="Gene3D" id="2.40.50.140">
    <property type="entry name" value="Nucleic acid-binding proteins"/>
    <property type="match status" value="1"/>
</dbReference>
<accession>A0ABU1JDY3</accession>
<keyword evidence="6" id="KW-1185">Reference proteome</keyword>
<proteinExistence type="predicted"/>
<dbReference type="Proteomes" id="UP001185069">
    <property type="component" value="Unassembled WGS sequence"/>
</dbReference>
<protein>
    <recommendedName>
        <fullName evidence="2 3">Single-stranded DNA-binding protein</fullName>
    </recommendedName>
</protein>
<dbReference type="PIRSF" id="PIRSF002070">
    <property type="entry name" value="SSB"/>
    <property type="match status" value="1"/>
</dbReference>
<dbReference type="EMBL" id="JAVDQF010000001">
    <property type="protein sequence ID" value="MDR6270637.1"/>
    <property type="molecule type" value="Genomic_DNA"/>
</dbReference>
<evidence type="ECO:0000313" key="5">
    <source>
        <dbReference type="EMBL" id="MDR6270637.1"/>
    </source>
</evidence>
<dbReference type="CDD" id="cd04496">
    <property type="entry name" value="SSB_OBF"/>
    <property type="match status" value="1"/>
</dbReference>
<gene>
    <name evidence="5" type="ORF">JOE69_002875</name>
</gene>
<keyword evidence="1 2" id="KW-0238">DNA-binding</keyword>
<reference evidence="5 6" key="1">
    <citation type="submission" date="2023-07" db="EMBL/GenBank/DDBJ databases">
        <title>Sequencing the genomes of 1000 actinobacteria strains.</title>
        <authorList>
            <person name="Klenk H.-P."/>
        </authorList>
    </citation>
    <scope>NUCLEOTIDE SEQUENCE [LARGE SCALE GENOMIC DNA]</scope>
    <source>
        <strain evidence="5 6">DSM 14555</strain>
    </source>
</reference>
<dbReference type="PROSITE" id="PS50935">
    <property type="entry name" value="SSB"/>
    <property type="match status" value="1"/>
</dbReference>
<dbReference type="InterPro" id="IPR012340">
    <property type="entry name" value="NA-bd_OB-fold"/>
</dbReference>
<evidence type="ECO:0000256" key="4">
    <source>
        <dbReference type="SAM" id="MobiDB-lite"/>
    </source>
</evidence>
<comment type="caution">
    <text evidence="5">The sequence shown here is derived from an EMBL/GenBank/DDBJ whole genome shotgun (WGS) entry which is preliminary data.</text>
</comment>
<dbReference type="SUPFAM" id="SSF50249">
    <property type="entry name" value="Nucleic acid-binding proteins"/>
    <property type="match status" value="1"/>
</dbReference>
<name>A0ABU1JDY3_9MICC</name>
<dbReference type="Pfam" id="PF00436">
    <property type="entry name" value="SSB"/>
    <property type="match status" value="1"/>
</dbReference>
<evidence type="ECO:0000256" key="2">
    <source>
        <dbReference type="PIRNR" id="PIRNR002070"/>
    </source>
</evidence>
<organism evidence="5 6">
    <name type="scientific">Arthrobacter russicus</name>
    <dbReference type="NCBI Taxonomy" id="172040"/>
    <lineage>
        <taxon>Bacteria</taxon>
        <taxon>Bacillati</taxon>
        <taxon>Actinomycetota</taxon>
        <taxon>Actinomycetes</taxon>
        <taxon>Micrococcales</taxon>
        <taxon>Micrococcaceae</taxon>
        <taxon>Arthrobacter</taxon>
    </lineage>
</organism>
<sequence length="141" mass="15690">MADVKVEGWLSADPTLKYTQSGMAILELSLPENHRKKQGNEWVNDGTTWWKVKAFGLEAEHWGNAGLLKGARVQVAGRSKTETWTDRDGQDRQTLVILDPAIRIIPAKEQAQPSPRAQDAWAQPTQQQNWGGAPSETEAPF</sequence>